<evidence type="ECO:0000313" key="3">
    <source>
        <dbReference type="EMBL" id="JAT77914.1"/>
    </source>
</evidence>
<accession>A0A1D2AFD1</accession>
<sequence>MESASKYATPGSTLRSLSRQLEAEKRTPAFGLSAFRPSAPSMSTVPDPEAQLLRQQMDQITSDFKYNLKLLHDRDAELAKLESQVATLRSEASSSASALAEARRALAERDAQARAQASNLAAAEARAREAEDLRARLRASEEEGAERERGLAAVVARFESALGTLGSLERRYEALASGDAQRAQRVAAAEAALRDEAEAGACLRERCARLEAEAARHREESAAAALEAERARSAAAAAQALLDTARLSLEGCRRDAQAWALDRADLERAAREEAARAEELARDVALAVSRAAAAEELASSTAAQLDQERALHAQLLAGKEAEARGEAERAARQYQAEANKARAALERTEAARQSAARQLDLARMQLDRLRGAGPRGPPGGRRGGAAQGRFDDEGDGDVFDALHDGPAQRRGAARAASPPGHREVGGGGLRERLGWRAVSDACPTVPGPGLPSHISAPRHQLPCVPPSSSSLVHTSSPHIAGPHPRRTPPTGVGRRGQGAAGRPADARRRARSAGPRHPRGPPQEAPSRGGAPTGDEGFRRGRPLGDGAAAGPGRQAVPPPGRRRECRGTRPPLTPAG</sequence>
<gene>
    <name evidence="3" type="ORF">g.20556</name>
</gene>
<dbReference type="AlphaFoldDB" id="A0A1D2AFD1"/>
<dbReference type="EMBL" id="GDKF01000708">
    <property type="protein sequence ID" value="JAT77914.1"/>
    <property type="molecule type" value="Transcribed_RNA"/>
</dbReference>
<feature type="compositionally biased region" description="Basic residues" evidence="2">
    <location>
        <begin position="508"/>
        <end position="519"/>
    </location>
</feature>
<organism evidence="3">
    <name type="scientific">Auxenochlorella protothecoides</name>
    <name type="common">Green microalga</name>
    <name type="synonym">Chlorella protothecoides</name>
    <dbReference type="NCBI Taxonomy" id="3075"/>
    <lineage>
        <taxon>Eukaryota</taxon>
        <taxon>Viridiplantae</taxon>
        <taxon>Chlorophyta</taxon>
        <taxon>core chlorophytes</taxon>
        <taxon>Trebouxiophyceae</taxon>
        <taxon>Chlorellales</taxon>
        <taxon>Chlorellaceae</taxon>
        <taxon>Auxenochlorella</taxon>
    </lineage>
</organism>
<feature type="compositionally biased region" description="Polar residues" evidence="2">
    <location>
        <begin position="10"/>
        <end position="19"/>
    </location>
</feature>
<feature type="coiled-coil region" evidence="1">
    <location>
        <begin position="71"/>
        <end position="143"/>
    </location>
</feature>
<name>A0A1D2AFD1_AUXPR</name>
<feature type="region of interest" description="Disordered" evidence="2">
    <location>
        <begin position="449"/>
        <end position="577"/>
    </location>
</feature>
<feature type="region of interest" description="Disordered" evidence="2">
    <location>
        <begin position="28"/>
        <end position="47"/>
    </location>
</feature>
<protein>
    <submittedName>
        <fullName evidence="3">Uncharacterized protein</fullName>
    </submittedName>
</protein>
<keyword evidence="1" id="KW-0175">Coiled coil</keyword>
<feature type="region of interest" description="Disordered" evidence="2">
    <location>
        <begin position="369"/>
        <end position="428"/>
    </location>
</feature>
<reference evidence="3" key="1">
    <citation type="submission" date="2015-08" db="EMBL/GenBank/DDBJ databases">
        <authorList>
            <person name="Babu N.S."/>
            <person name="Beckwith C.J."/>
            <person name="Beseler K.G."/>
            <person name="Brison A."/>
            <person name="Carone J.V."/>
            <person name="Caskin T.P."/>
            <person name="Diamond M."/>
            <person name="Durham M.E."/>
            <person name="Foxe J.M."/>
            <person name="Go M."/>
            <person name="Henderson B.A."/>
            <person name="Jones I.B."/>
            <person name="McGettigan J.A."/>
            <person name="Micheletti S.J."/>
            <person name="Nasrallah M.E."/>
            <person name="Ortiz D."/>
            <person name="Piller C.R."/>
            <person name="Privatt S.R."/>
            <person name="Schneider S.L."/>
            <person name="Sharp S."/>
            <person name="Smith T.C."/>
            <person name="Stanton J.D."/>
            <person name="Ullery H.E."/>
            <person name="Wilson R.J."/>
            <person name="Serrano M.G."/>
            <person name="Buck G."/>
            <person name="Lee V."/>
            <person name="Wang Y."/>
            <person name="Carvalho R."/>
            <person name="Voegtly L."/>
            <person name="Shi R."/>
            <person name="Duckworth R."/>
            <person name="Johnson A."/>
            <person name="Loviza R."/>
            <person name="Walstead R."/>
            <person name="Shah Z."/>
            <person name="Kiflezghi M."/>
            <person name="Wade K."/>
            <person name="Ball S.L."/>
            <person name="Bradley K.W."/>
            <person name="Asai D.J."/>
            <person name="Bowman C.A."/>
            <person name="Russell D.A."/>
            <person name="Pope W.H."/>
            <person name="Jacobs-Sera D."/>
            <person name="Hendrix R.W."/>
            <person name="Hatfull G.F."/>
        </authorList>
    </citation>
    <scope>NUCLEOTIDE SEQUENCE</scope>
</reference>
<evidence type="ECO:0000256" key="2">
    <source>
        <dbReference type="SAM" id="MobiDB-lite"/>
    </source>
</evidence>
<feature type="region of interest" description="Disordered" evidence="2">
    <location>
        <begin position="1"/>
        <end position="22"/>
    </location>
</feature>
<evidence type="ECO:0000256" key="1">
    <source>
        <dbReference type="SAM" id="Coils"/>
    </source>
</evidence>
<feature type="compositionally biased region" description="Low complexity" evidence="2">
    <location>
        <begin position="408"/>
        <end position="419"/>
    </location>
</feature>
<proteinExistence type="predicted"/>
<feature type="coiled-coil region" evidence="1">
    <location>
        <begin position="200"/>
        <end position="229"/>
    </location>
</feature>
<feature type="compositionally biased region" description="Low complexity" evidence="2">
    <location>
        <begin position="466"/>
        <end position="492"/>
    </location>
</feature>